<dbReference type="SUPFAM" id="SSF88713">
    <property type="entry name" value="Glycoside hydrolase/deacetylase"/>
    <property type="match status" value="1"/>
</dbReference>
<keyword evidence="2" id="KW-0378">Hydrolase</keyword>
<evidence type="ECO:0000259" key="4">
    <source>
        <dbReference type="Pfam" id="PF01522"/>
    </source>
</evidence>
<evidence type="ECO:0000313" key="5">
    <source>
        <dbReference type="EMBL" id="MFC4311848.1"/>
    </source>
</evidence>
<dbReference type="PROSITE" id="PS51257">
    <property type="entry name" value="PROKAR_LIPOPROTEIN"/>
    <property type="match status" value="1"/>
</dbReference>
<name>A0ABV8SW49_9GAMM</name>
<dbReference type="EMBL" id="JBHSDU010000010">
    <property type="protein sequence ID" value="MFC4311848.1"/>
    <property type="molecule type" value="Genomic_DNA"/>
</dbReference>
<dbReference type="PANTHER" id="PTHR10587:SF133">
    <property type="entry name" value="CHITIN DEACETYLASE 1-RELATED"/>
    <property type="match status" value="1"/>
</dbReference>
<evidence type="ECO:0000313" key="6">
    <source>
        <dbReference type="Proteomes" id="UP001595904"/>
    </source>
</evidence>
<evidence type="ECO:0000256" key="1">
    <source>
        <dbReference type="ARBA" id="ARBA00022723"/>
    </source>
</evidence>
<evidence type="ECO:0000256" key="2">
    <source>
        <dbReference type="ARBA" id="ARBA00022801"/>
    </source>
</evidence>
<keyword evidence="6" id="KW-1185">Reference proteome</keyword>
<reference evidence="6" key="1">
    <citation type="journal article" date="2019" name="Int. J. Syst. Evol. Microbiol.">
        <title>The Global Catalogue of Microorganisms (GCM) 10K type strain sequencing project: providing services to taxonomists for standard genome sequencing and annotation.</title>
        <authorList>
            <consortium name="The Broad Institute Genomics Platform"/>
            <consortium name="The Broad Institute Genome Sequencing Center for Infectious Disease"/>
            <person name="Wu L."/>
            <person name="Ma J."/>
        </authorList>
    </citation>
    <scope>NUCLEOTIDE SEQUENCE [LARGE SCALE GENOMIC DNA]</scope>
    <source>
        <strain evidence="6">CGMCC 1.10759</strain>
    </source>
</reference>
<dbReference type="Pfam" id="PF01522">
    <property type="entry name" value="Polysacc_deac_1"/>
    <property type="match status" value="1"/>
</dbReference>
<keyword evidence="3" id="KW-0732">Signal</keyword>
<proteinExistence type="predicted"/>
<dbReference type="CDD" id="cd10960">
    <property type="entry name" value="CE4_NodB_like_1"/>
    <property type="match status" value="1"/>
</dbReference>
<comment type="caution">
    <text evidence="5">The sequence shown here is derived from an EMBL/GenBank/DDBJ whole genome shotgun (WGS) entry which is preliminary data.</text>
</comment>
<dbReference type="InterPro" id="IPR002509">
    <property type="entry name" value="NODB_dom"/>
</dbReference>
<sequence>MDAPYRGISRRTCMGMMMSALLGCRGSAALAASPPQIAITIDDFDLNASTPLLDPEERNSLILDTLRAMRVQAAAFVCGKRVDNPDGRRRLALWSDAGHMLANHTYSHWHYPETDFDRFAADVLRAEAVIASYPTFRKWFRFPYLKEGATAEQRDRMRAFLKANGYRMGYVTVDASDWAIDARLRKRLAEDPHAALDVYRAFYLEHLWDRTQFYDRLARQVLQRPVKHTLLIHHNLAAALFLPDLLQMYVQRGWRIIDAETAFQDPLFAAEPHILPAGESILWALAKQSGRFAEVLRYPGEDEVYERRRMDELRL</sequence>
<dbReference type="RefSeq" id="WP_380600742.1">
    <property type="nucleotide sequence ID" value="NZ_JBHSDU010000010.1"/>
</dbReference>
<evidence type="ECO:0000256" key="3">
    <source>
        <dbReference type="SAM" id="SignalP"/>
    </source>
</evidence>
<organism evidence="5 6">
    <name type="scientific">Steroidobacter flavus</name>
    <dbReference type="NCBI Taxonomy" id="1842136"/>
    <lineage>
        <taxon>Bacteria</taxon>
        <taxon>Pseudomonadati</taxon>
        <taxon>Pseudomonadota</taxon>
        <taxon>Gammaproteobacteria</taxon>
        <taxon>Steroidobacterales</taxon>
        <taxon>Steroidobacteraceae</taxon>
        <taxon>Steroidobacter</taxon>
    </lineage>
</organism>
<dbReference type="Proteomes" id="UP001595904">
    <property type="component" value="Unassembled WGS sequence"/>
</dbReference>
<dbReference type="Gene3D" id="3.20.20.370">
    <property type="entry name" value="Glycoside hydrolase/deacetylase"/>
    <property type="match status" value="1"/>
</dbReference>
<feature type="signal peptide" evidence="3">
    <location>
        <begin position="1"/>
        <end position="31"/>
    </location>
</feature>
<feature type="chain" id="PRO_5047342439" evidence="3">
    <location>
        <begin position="32"/>
        <end position="315"/>
    </location>
</feature>
<feature type="domain" description="NodB homology" evidence="4">
    <location>
        <begin position="33"/>
        <end position="167"/>
    </location>
</feature>
<gene>
    <name evidence="5" type="ORF">ACFPN2_22380</name>
</gene>
<accession>A0ABV8SW49</accession>
<protein>
    <submittedName>
        <fullName evidence="5">Polysaccharide deacetylase family protein</fullName>
    </submittedName>
</protein>
<dbReference type="InterPro" id="IPR011330">
    <property type="entry name" value="Glyco_hydro/deAcase_b/a-brl"/>
</dbReference>
<dbReference type="InterPro" id="IPR050248">
    <property type="entry name" value="Polysacc_deacetylase_ArnD"/>
</dbReference>
<keyword evidence="1" id="KW-0479">Metal-binding</keyword>
<dbReference type="PANTHER" id="PTHR10587">
    <property type="entry name" value="GLYCOSYL TRANSFERASE-RELATED"/>
    <property type="match status" value="1"/>
</dbReference>